<comment type="caution">
    <text evidence="3">The sequence shown here is derived from an EMBL/GenBank/DDBJ whole genome shotgun (WGS) entry which is preliminary data.</text>
</comment>
<feature type="compositionally biased region" description="Basic and acidic residues" evidence="2">
    <location>
        <begin position="1"/>
        <end position="12"/>
    </location>
</feature>
<accession>A0A1F6MBZ5</accession>
<feature type="region of interest" description="Disordered" evidence="2">
    <location>
        <begin position="1"/>
        <end position="40"/>
    </location>
</feature>
<protein>
    <submittedName>
        <fullName evidence="3">Uncharacterized protein</fullName>
    </submittedName>
</protein>
<dbReference type="Proteomes" id="UP000177953">
    <property type="component" value="Unassembled WGS sequence"/>
</dbReference>
<evidence type="ECO:0000313" key="4">
    <source>
        <dbReference type="Proteomes" id="UP000177953"/>
    </source>
</evidence>
<dbReference type="EMBL" id="MFPU01000064">
    <property type="protein sequence ID" value="OGH69135.1"/>
    <property type="molecule type" value="Genomic_DNA"/>
</dbReference>
<keyword evidence="1" id="KW-0175">Coiled coil</keyword>
<name>A0A1F6MBZ5_9BACT</name>
<proteinExistence type="predicted"/>
<reference evidence="3 4" key="1">
    <citation type="journal article" date="2016" name="Nat. Commun.">
        <title>Thousands of microbial genomes shed light on interconnected biogeochemical processes in an aquifer system.</title>
        <authorList>
            <person name="Anantharaman K."/>
            <person name="Brown C.T."/>
            <person name="Hug L.A."/>
            <person name="Sharon I."/>
            <person name="Castelle C.J."/>
            <person name="Probst A.J."/>
            <person name="Thomas B.C."/>
            <person name="Singh A."/>
            <person name="Wilkins M.J."/>
            <person name="Karaoz U."/>
            <person name="Brodie E.L."/>
            <person name="Williams K.H."/>
            <person name="Hubbard S.S."/>
            <person name="Banfield J.F."/>
        </authorList>
    </citation>
    <scope>NUCLEOTIDE SEQUENCE [LARGE SCALE GENOMIC DNA]</scope>
</reference>
<dbReference type="AlphaFoldDB" id="A0A1F6MBZ5"/>
<evidence type="ECO:0000256" key="1">
    <source>
        <dbReference type="SAM" id="Coils"/>
    </source>
</evidence>
<feature type="coiled-coil region" evidence="1">
    <location>
        <begin position="97"/>
        <end position="124"/>
    </location>
</feature>
<organism evidence="3 4">
    <name type="scientific">Candidatus Magasanikbacteria bacterium RIFCSPHIGHO2_01_FULL_47_8</name>
    <dbReference type="NCBI Taxonomy" id="1798673"/>
    <lineage>
        <taxon>Bacteria</taxon>
        <taxon>Candidatus Magasanikiibacteriota</taxon>
    </lineage>
</organism>
<feature type="compositionally biased region" description="Basic and acidic residues" evidence="2">
    <location>
        <begin position="25"/>
        <end position="40"/>
    </location>
</feature>
<gene>
    <name evidence="3" type="ORF">A2754_02535</name>
</gene>
<sequence length="155" mass="17699">MISEFEKIQEERRRRRSLESAELNAEAKEKKEDEEAKKMAARERVEVVSREVKNTKQQIQNIIANMQQVVAAVAAIRVQLKLQDAAIPSVAADEKSLVKLQKKLTSLTSEIEDLRKALLLEERRAVAEDHEDWTAEAIVEEAEKRVVEVLKKLGL</sequence>
<evidence type="ECO:0000313" key="3">
    <source>
        <dbReference type="EMBL" id="OGH69135.1"/>
    </source>
</evidence>
<evidence type="ECO:0000256" key="2">
    <source>
        <dbReference type="SAM" id="MobiDB-lite"/>
    </source>
</evidence>